<reference evidence="2" key="2">
    <citation type="submission" date="2020-09" db="EMBL/GenBank/DDBJ databases">
        <authorList>
            <person name="Sun Q."/>
            <person name="Kim S."/>
        </authorList>
    </citation>
    <scope>NUCLEOTIDE SEQUENCE</scope>
    <source>
        <strain evidence="2">KCTC 23310</strain>
    </source>
</reference>
<keyword evidence="3" id="KW-1185">Reference proteome</keyword>
<gene>
    <name evidence="2" type="ORF">GCM10007315_20630</name>
</gene>
<name>A0A918TNY3_9RHOB</name>
<feature type="region of interest" description="Disordered" evidence="1">
    <location>
        <begin position="1"/>
        <end position="56"/>
    </location>
</feature>
<dbReference type="EMBL" id="BMYJ01000005">
    <property type="protein sequence ID" value="GHC57070.1"/>
    <property type="molecule type" value="Genomic_DNA"/>
</dbReference>
<accession>A0A918TNY3</accession>
<dbReference type="AlphaFoldDB" id="A0A918TNY3"/>
<evidence type="ECO:0000256" key="1">
    <source>
        <dbReference type="SAM" id="MobiDB-lite"/>
    </source>
</evidence>
<proteinExistence type="predicted"/>
<organism evidence="2 3">
    <name type="scientific">Neogemmobacter tilapiae</name>
    <dbReference type="NCBI Taxonomy" id="875041"/>
    <lineage>
        <taxon>Bacteria</taxon>
        <taxon>Pseudomonadati</taxon>
        <taxon>Pseudomonadota</taxon>
        <taxon>Alphaproteobacteria</taxon>
        <taxon>Rhodobacterales</taxon>
        <taxon>Paracoccaceae</taxon>
        <taxon>Neogemmobacter</taxon>
    </lineage>
</organism>
<comment type="caution">
    <text evidence="2">The sequence shown here is derived from an EMBL/GenBank/DDBJ whole genome shotgun (WGS) entry which is preliminary data.</text>
</comment>
<protein>
    <submittedName>
        <fullName evidence="2">Uncharacterized protein</fullName>
    </submittedName>
</protein>
<dbReference type="Proteomes" id="UP000638981">
    <property type="component" value="Unassembled WGS sequence"/>
</dbReference>
<evidence type="ECO:0000313" key="3">
    <source>
        <dbReference type="Proteomes" id="UP000638981"/>
    </source>
</evidence>
<feature type="compositionally biased region" description="Basic and acidic residues" evidence="1">
    <location>
        <begin position="37"/>
        <end position="56"/>
    </location>
</feature>
<evidence type="ECO:0000313" key="2">
    <source>
        <dbReference type="EMBL" id="GHC57070.1"/>
    </source>
</evidence>
<sequence>MRSMMQFQKRKGRPQATLSEILGDEPVRGKAQSPEWFAERLPSENTPRDCPDTFLQ</sequence>
<reference evidence="2" key="1">
    <citation type="journal article" date="2014" name="Int. J. Syst. Evol. Microbiol.">
        <title>Complete genome sequence of Corynebacterium casei LMG S-19264T (=DSM 44701T), isolated from a smear-ripened cheese.</title>
        <authorList>
            <consortium name="US DOE Joint Genome Institute (JGI-PGF)"/>
            <person name="Walter F."/>
            <person name="Albersmeier A."/>
            <person name="Kalinowski J."/>
            <person name="Ruckert C."/>
        </authorList>
    </citation>
    <scope>NUCLEOTIDE SEQUENCE</scope>
    <source>
        <strain evidence="2">KCTC 23310</strain>
    </source>
</reference>